<evidence type="ECO:0000256" key="4">
    <source>
        <dbReference type="ARBA" id="ARBA00023136"/>
    </source>
</evidence>
<evidence type="ECO:0000313" key="8">
    <source>
        <dbReference type="Proteomes" id="UP000250321"/>
    </source>
</evidence>
<keyword evidence="8" id="KW-1185">Reference proteome</keyword>
<evidence type="ECO:0000256" key="1">
    <source>
        <dbReference type="ARBA" id="ARBA00004141"/>
    </source>
</evidence>
<evidence type="ECO:0000256" key="2">
    <source>
        <dbReference type="ARBA" id="ARBA00022692"/>
    </source>
</evidence>
<dbReference type="PANTHER" id="PTHR13315">
    <property type="entry name" value="METALLO PHOSPHOESTERASE RELATED"/>
    <property type="match status" value="1"/>
</dbReference>
<dbReference type="Proteomes" id="UP000250321">
    <property type="component" value="Unassembled WGS sequence"/>
</dbReference>
<evidence type="ECO:0000256" key="3">
    <source>
        <dbReference type="ARBA" id="ARBA00022989"/>
    </source>
</evidence>
<accession>A0A314Y148</accession>
<keyword evidence="2 5" id="KW-0812">Transmembrane</keyword>
<dbReference type="FunFam" id="3.60.21.10:FF:000050">
    <property type="entry name" value="Calcineurin-like metallo-phosphoesterase superfamily protein"/>
    <property type="match status" value="1"/>
</dbReference>
<dbReference type="EMBL" id="PJQY01001962">
    <property type="protein sequence ID" value="PQP97830.1"/>
    <property type="molecule type" value="Genomic_DNA"/>
</dbReference>
<dbReference type="OrthoDB" id="5977743at2759"/>
<sequence length="369" mass="41993">MVAFWRPSLGSCSWPHQSNNASSSIADRDYVKVAVLTDPQLMDRTSLPLPPKSLALELAQFFADLFMRRAFHQSVLPLQPDVIFFLGDYFDGGPYLSDEEYSNIPVYYLSGNHDIGYGILHSRRAEAIKRYEKEFGSRNYRFAVGKVEFIAIDAQTIDGNPQGILTSSTHDFIKNVSMDVQAYPRVLLTHIPLYRQDWTDCGPNRNSEIVNQRILRSADGQEVVYQNYITEESSKYLLDSIQPVLVLSGHDHDQCHVIHESKYGPVGEYTVGTVSWQQGNLYPSFIRGTAVMRPTARKNSSQEIEVTVNADTDTDAVFDPMAKLLPRASRSWTKRVIKRLVRTFRMVIIIAAVNVPLYVMLLFKDWIDQ</sequence>
<evidence type="ECO:0000259" key="6">
    <source>
        <dbReference type="Pfam" id="PF00149"/>
    </source>
</evidence>
<dbReference type="GO" id="GO:0005783">
    <property type="term" value="C:endoplasmic reticulum"/>
    <property type="evidence" value="ECO:0007669"/>
    <property type="project" value="TreeGrafter"/>
</dbReference>
<dbReference type="InterPro" id="IPR033308">
    <property type="entry name" value="PGAP5/Cdc1/Ted1"/>
</dbReference>
<dbReference type="GO" id="GO:0006506">
    <property type="term" value="P:GPI anchor biosynthetic process"/>
    <property type="evidence" value="ECO:0007669"/>
    <property type="project" value="InterPro"/>
</dbReference>
<dbReference type="Gene3D" id="3.60.21.10">
    <property type="match status" value="1"/>
</dbReference>
<dbReference type="STRING" id="2094558.A0A314Y148"/>
<dbReference type="GO" id="GO:0016787">
    <property type="term" value="F:hydrolase activity"/>
    <property type="evidence" value="ECO:0007669"/>
    <property type="project" value="InterPro"/>
</dbReference>
<feature type="transmembrane region" description="Helical" evidence="5">
    <location>
        <begin position="344"/>
        <end position="363"/>
    </location>
</feature>
<dbReference type="InterPro" id="IPR029052">
    <property type="entry name" value="Metallo-depent_PP-like"/>
</dbReference>
<dbReference type="Pfam" id="PF00149">
    <property type="entry name" value="Metallophos"/>
    <property type="match status" value="1"/>
</dbReference>
<dbReference type="InterPro" id="IPR004843">
    <property type="entry name" value="Calcineurin-like_PHP"/>
</dbReference>
<gene>
    <name evidence="7" type="ORF">Pyn_00353</name>
</gene>
<evidence type="ECO:0000313" key="7">
    <source>
        <dbReference type="EMBL" id="PQP97830.1"/>
    </source>
</evidence>
<organism evidence="7 8">
    <name type="scientific">Prunus yedoensis var. nudiflora</name>
    <dbReference type="NCBI Taxonomy" id="2094558"/>
    <lineage>
        <taxon>Eukaryota</taxon>
        <taxon>Viridiplantae</taxon>
        <taxon>Streptophyta</taxon>
        <taxon>Embryophyta</taxon>
        <taxon>Tracheophyta</taxon>
        <taxon>Spermatophyta</taxon>
        <taxon>Magnoliopsida</taxon>
        <taxon>eudicotyledons</taxon>
        <taxon>Gunneridae</taxon>
        <taxon>Pentapetalae</taxon>
        <taxon>rosids</taxon>
        <taxon>fabids</taxon>
        <taxon>Rosales</taxon>
        <taxon>Rosaceae</taxon>
        <taxon>Amygdaloideae</taxon>
        <taxon>Amygdaleae</taxon>
        <taxon>Prunus</taxon>
    </lineage>
</organism>
<dbReference type="PANTHER" id="PTHR13315:SF4">
    <property type="entry name" value="METALLOPHOSPHOESTERASE, ISOFORM E"/>
    <property type="match status" value="1"/>
</dbReference>
<keyword evidence="3 5" id="KW-1133">Transmembrane helix</keyword>
<dbReference type="AlphaFoldDB" id="A0A314Y148"/>
<proteinExistence type="predicted"/>
<dbReference type="GO" id="GO:0016020">
    <property type="term" value="C:membrane"/>
    <property type="evidence" value="ECO:0007669"/>
    <property type="project" value="UniProtKB-SubCell"/>
</dbReference>
<evidence type="ECO:0000256" key="5">
    <source>
        <dbReference type="SAM" id="Phobius"/>
    </source>
</evidence>
<protein>
    <recommendedName>
        <fullName evidence="6">Calcineurin-like phosphoesterase domain-containing protein</fullName>
    </recommendedName>
</protein>
<dbReference type="SUPFAM" id="SSF56300">
    <property type="entry name" value="Metallo-dependent phosphatases"/>
    <property type="match status" value="1"/>
</dbReference>
<reference evidence="7 8" key="1">
    <citation type="submission" date="2018-02" db="EMBL/GenBank/DDBJ databases">
        <title>Draft genome of wild Prunus yedoensis var. nudiflora.</title>
        <authorList>
            <person name="Baek S."/>
            <person name="Kim J.-H."/>
            <person name="Choi K."/>
            <person name="Kim G.-B."/>
            <person name="Cho A."/>
            <person name="Jang H."/>
            <person name="Shin C.-H."/>
            <person name="Yu H.-J."/>
            <person name="Mun J.-H."/>
        </authorList>
    </citation>
    <scope>NUCLEOTIDE SEQUENCE [LARGE SCALE GENOMIC DNA]</scope>
    <source>
        <strain evidence="8">cv. Jeju island</strain>
        <tissue evidence="7">Leaf</tissue>
    </source>
</reference>
<name>A0A314Y148_PRUYE</name>
<dbReference type="CDD" id="cd07384">
    <property type="entry name" value="MPP_Cdc1_like"/>
    <property type="match status" value="1"/>
</dbReference>
<feature type="domain" description="Calcineurin-like phosphoesterase" evidence="6">
    <location>
        <begin position="68"/>
        <end position="253"/>
    </location>
</feature>
<comment type="caution">
    <text evidence="7">The sequence shown here is derived from an EMBL/GenBank/DDBJ whole genome shotgun (WGS) entry which is preliminary data.</text>
</comment>
<keyword evidence="4 5" id="KW-0472">Membrane</keyword>
<comment type="subcellular location">
    <subcellularLocation>
        <location evidence="1">Membrane</location>
        <topology evidence="1">Multi-pass membrane protein</topology>
    </subcellularLocation>
</comment>